<proteinExistence type="predicted"/>
<accession>A0A127QMY8</accession>
<dbReference type="PATRIC" id="fig|279058.17.peg.4038"/>
<evidence type="ECO:0000313" key="1">
    <source>
        <dbReference type="EMBL" id="AMP11411.1"/>
    </source>
</evidence>
<protein>
    <submittedName>
        <fullName evidence="1">Uncharacterized protein</fullName>
    </submittedName>
</protein>
<gene>
    <name evidence="1" type="ORF">CAter282_3730</name>
</gene>
<dbReference type="AlphaFoldDB" id="A0A127QMY8"/>
<evidence type="ECO:0000313" key="2">
    <source>
        <dbReference type="Proteomes" id="UP000071778"/>
    </source>
</evidence>
<reference evidence="1 2" key="1">
    <citation type="submission" date="2015-11" db="EMBL/GenBank/DDBJ databases">
        <title>Exploring the genomic traits of fungus-feeding bacterial genus Collimonas.</title>
        <authorList>
            <person name="Song C."/>
            <person name="Schmidt R."/>
            <person name="de Jager V."/>
            <person name="Krzyzanowska D."/>
            <person name="Jongedijk E."/>
            <person name="Cankar K."/>
            <person name="Beekwilder J."/>
            <person name="van Veen A."/>
            <person name="de Boer W."/>
            <person name="van Veen J.A."/>
            <person name="Garbeva P."/>
        </authorList>
    </citation>
    <scope>NUCLEOTIDE SEQUENCE [LARGE SCALE GENOMIC DNA]</scope>
    <source>
        <strain evidence="1 2">Ter282</strain>
    </source>
</reference>
<keyword evidence="2" id="KW-1185">Reference proteome</keyword>
<organism evidence="1 2">
    <name type="scientific">Collimonas arenae</name>
    <dbReference type="NCBI Taxonomy" id="279058"/>
    <lineage>
        <taxon>Bacteria</taxon>
        <taxon>Pseudomonadati</taxon>
        <taxon>Pseudomonadota</taxon>
        <taxon>Betaproteobacteria</taxon>
        <taxon>Burkholderiales</taxon>
        <taxon>Oxalobacteraceae</taxon>
        <taxon>Collimonas</taxon>
    </lineage>
</organism>
<sequence length="42" mass="4647">MHDCRPLRTAAFLLSNLIPFGTITDIDHDIQRIAPRATSTAP</sequence>
<dbReference type="EMBL" id="CP013235">
    <property type="protein sequence ID" value="AMP11411.1"/>
    <property type="molecule type" value="Genomic_DNA"/>
</dbReference>
<name>A0A127QMY8_9BURK</name>
<dbReference type="Proteomes" id="UP000071778">
    <property type="component" value="Chromosome"/>
</dbReference>